<comment type="similarity">
    <text evidence="1">Belongs to the LDH2/MDH2 oxidoreductase family.</text>
</comment>
<dbReference type="SUPFAM" id="SSF89733">
    <property type="entry name" value="L-sulfolactate dehydrogenase-like"/>
    <property type="match status" value="1"/>
</dbReference>
<evidence type="ECO:0000313" key="3">
    <source>
        <dbReference type="EMBL" id="MPY38726.1"/>
    </source>
</evidence>
<evidence type="ECO:0000313" key="4">
    <source>
        <dbReference type="Proteomes" id="UP000326979"/>
    </source>
</evidence>
<dbReference type="Gene3D" id="3.30.1370.60">
    <property type="entry name" value="Hypothetical oxidoreductase yiak, domain 2"/>
    <property type="match status" value="1"/>
</dbReference>
<evidence type="ECO:0000256" key="1">
    <source>
        <dbReference type="ARBA" id="ARBA00006056"/>
    </source>
</evidence>
<protein>
    <submittedName>
        <fullName evidence="3">Ldh family oxidoreductase</fullName>
    </submittedName>
</protein>
<reference evidence="3 4" key="1">
    <citation type="submission" date="2019-07" db="EMBL/GenBank/DDBJ databases">
        <title>New species of Amycolatopsis and Streptomyces.</title>
        <authorList>
            <person name="Duangmal K."/>
            <person name="Teo W.F.A."/>
            <person name="Lipun K."/>
        </authorList>
    </citation>
    <scope>NUCLEOTIDE SEQUENCE [LARGE SCALE GENOMIC DNA]</scope>
    <source>
        <strain evidence="3 4">TISTR 2346</strain>
    </source>
</reference>
<organism evidence="3 4">
    <name type="scientific">Streptomyces phyllanthi</name>
    <dbReference type="NCBI Taxonomy" id="1803180"/>
    <lineage>
        <taxon>Bacteria</taxon>
        <taxon>Bacillati</taxon>
        <taxon>Actinomycetota</taxon>
        <taxon>Actinomycetes</taxon>
        <taxon>Kitasatosporales</taxon>
        <taxon>Streptomycetaceae</taxon>
        <taxon>Streptomyces</taxon>
    </lineage>
</organism>
<sequence length="335" mass="34986">MAQQVYETGTVTFGHDRLVELCAQAAEVAGADQRAAQALARATVAAESAGNTAVGVAHLFDYLRSYESGRIAVGVEAEILRPAPACLVADARNGLAQVAFDDAFTALLETTARIGTATLWIRNSYTCGELGNYPRRLAEAGLIAVACANSPALMSLGGSATRVLGTNPFAYAVPRAGARPFVIDQASSQTAYVNVRQAAQAGTPLPEGWAVGPDGAATTDPNEALQGALLPFGGHRGGNIALLGELLATLAGAAFSIDAAPFDQGFEPPGIGVFVLCLSPDTFPGSVNRVEHHLQRLHDQHSVRLPAWTTTPQPPKTIQLDRGLADRLLAATRQR</sequence>
<dbReference type="Proteomes" id="UP000326979">
    <property type="component" value="Unassembled WGS sequence"/>
</dbReference>
<dbReference type="InterPro" id="IPR003767">
    <property type="entry name" value="Malate/L-lactate_DH-like"/>
</dbReference>
<dbReference type="EMBL" id="VJZE01000005">
    <property type="protein sequence ID" value="MPY38726.1"/>
    <property type="molecule type" value="Genomic_DNA"/>
</dbReference>
<dbReference type="InterPro" id="IPR036111">
    <property type="entry name" value="Mal/L-sulfo/L-lacto_DH-like_sf"/>
</dbReference>
<evidence type="ECO:0000256" key="2">
    <source>
        <dbReference type="ARBA" id="ARBA00023002"/>
    </source>
</evidence>
<dbReference type="PANTHER" id="PTHR11091">
    <property type="entry name" value="OXIDOREDUCTASE-RELATED"/>
    <property type="match status" value="1"/>
</dbReference>
<comment type="caution">
    <text evidence="3">The sequence shown here is derived from an EMBL/GenBank/DDBJ whole genome shotgun (WGS) entry which is preliminary data.</text>
</comment>
<dbReference type="InterPro" id="IPR043143">
    <property type="entry name" value="Mal/L-sulf/L-lact_DH-like_NADP"/>
</dbReference>
<keyword evidence="2" id="KW-0560">Oxidoreductase</keyword>
<dbReference type="PANTHER" id="PTHR11091:SF0">
    <property type="entry name" value="MALATE DEHYDROGENASE"/>
    <property type="match status" value="1"/>
</dbReference>
<keyword evidence="4" id="KW-1185">Reference proteome</keyword>
<dbReference type="RefSeq" id="WP_152779597.1">
    <property type="nucleotide sequence ID" value="NZ_BAABEQ010000086.1"/>
</dbReference>
<dbReference type="InterPro" id="IPR043144">
    <property type="entry name" value="Mal/L-sulf/L-lact_DH-like_ah"/>
</dbReference>
<dbReference type="GO" id="GO:0016491">
    <property type="term" value="F:oxidoreductase activity"/>
    <property type="evidence" value="ECO:0007669"/>
    <property type="project" value="UniProtKB-KW"/>
</dbReference>
<gene>
    <name evidence="3" type="ORF">FNH04_01765</name>
</gene>
<dbReference type="OrthoDB" id="924592at2"/>
<proteinExistence type="inferred from homology"/>
<name>A0A5N8VVN2_9ACTN</name>
<dbReference type="AlphaFoldDB" id="A0A5N8VVN2"/>
<accession>A0A5N8VVN2</accession>
<dbReference type="Pfam" id="PF02615">
    <property type="entry name" value="Ldh_2"/>
    <property type="match status" value="1"/>
</dbReference>
<dbReference type="Gene3D" id="1.10.1530.10">
    <property type="match status" value="1"/>
</dbReference>